<protein>
    <submittedName>
        <fullName evidence="6">FAD-dependent oxidoreductase</fullName>
    </submittedName>
</protein>
<dbReference type="SUPFAM" id="SSF54373">
    <property type="entry name" value="FAD-linked reductases, C-terminal domain"/>
    <property type="match status" value="1"/>
</dbReference>
<accession>A0AAW5QWV2</accession>
<evidence type="ECO:0000256" key="2">
    <source>
        <dbReference type="ARBA" id="ARBA00022630"/>
    </source>
</evidence>
<dbReference type="PANTHER" id="PTHR10961">
    <property type="entry name" value="PEROXISOMAL SARCOSINE OXIDASE"/>
    <property type="match status" value="1"/>
</dbReference>
<keyword evidence="3" id="KW-0274">FAD</keyword>
<evidence type="ECO:0000256" key="1">
    <source>
        <dbReference type="ARBA" id="ARBA00001974"/>
    </source>
</evidence>
<dbReference type="Proteomes" id="UP001320898">
    <property type="component" value="Unassembled WGS sequence"/>
</dbReference>
<comment type="caution">
    <text evidence="6">The sequence shown here is derived from an EMBL/GenBank/DDBJ whole genome shotgun (WGS) entry which is preliminary data.</text>
</comment>
<dbReference type="InterPro" id="IPR045170">
    <property type="entry name" value="MTOX"/>
</dbReference>
<dbReference type="SUPFAM" id="SSF51905">
    <property type="entry name" value="FAD/NAD(P)-binding domain"/>
    <property type="match status" value="1"/>
</dbReference>
<comment type="cofactor">
    <cofactor evidence="1">
        <name>FAD</name>
        <dbReference type="ChEBI" id="CHEBI:57692"/>
    </cofactor>
</comment>
<keyword evidence="7" id="KW-1185">Reference proteome</keyword>
<reference evidence="6 7" key="1">
    <citation type="submission" date="2022-04" db="EMBL/GenBank/DDBJ databases">
        <authorList>
            <person name="Ye Y.-Q."/>
            <person name="Du Z.-J."/>
        </authorList>
    </citation>
    <scope>NUCLEOTIDE SEQUENCE [LARGE SCALE GENOMIC DNA]</scope>
    <source>
        <strain evidence="6 7">A6E488</strain>
    </source>
</reference>
<dbReference type="Pfam" id="PF01266">
    <property type="entry name" value="DAO"/>
    <property type="match status" value="1"/>
</dbReference>
<dbReference type="RefSeq" id="WP_261614709.1">
    <property type="nucleotide sequence ID" value="NZ_JALIDZ010000002.1"/>
</dbReference>
<evidence type="ECO:0000313" key="6">
    <source>
        <dbReference type="EMBL" id="MCT8971138.1"/>
    </source>
</evidence>
<sequence>MARPGAVVVGGGIAGVMTALELARRGESVTLIDRWEPGHSRASSTDYNRVIRAIHGRDEFYTLWAREARLRWMELQAEIGQRLYYECGALILATQGHCHWEDATAETFDKLGVPYYRFSAAETAARFPQFDTTSIAYSLYEPEAGMIMAHRGVRAGLELFQRAGGRVERGHVTTDADERLVLNGKPLDADLIVVATGPWMADMYPRTVKPITAVVGVNVLYTSTPDGDASFDQENMPCWIDHGEKSFGLPSTEGSGVKAAVVIPDKIDLDNDERLIRRETLARTRSYIRKRFPGLVGQKVVDSKFNQIILTPDTHFIVDWHPKHDNVLLAGGCSGHLYKHGPVFGDFVAGVGRREYGTADRFKIAGRRKLSPAESPSGR</sequence>
<evidence type="ECO:0000256" key="4">
    <source>
        <dbReference type="ARBA" id="ARBA00023002"/>
    </source>
</evidence>
<dbReference type="Gene3D" id="3.30.9.10">
    <property type="entry name" value="D-Amino Acid Oxidase, subunit A, domain 2"/>
    <property type="match status" value="1"/>
</dbReference>
<dbReference type="Gene3D" id="3.50.50.60">
    <property type="entry name" value="FAD/NAD(P)-binding domain"/>
    <property type="match status" value="1"/>
</dbReference>
<evidence type="ECO:0000256" key="3">
    <source>
        <dbReference type="ARBA" id="ARBA00022827"/>
    </source>
</evidence>
<evidence type="ECO:0000313" key="7">
    <source>
        <dbReference type="Proteomes" id="UP001320898"/>
    </source>
</evidence>
<keyword evidence="4" id="KW-0560">Oxidoreductase</keyword>
<gene>
    <name evidence="6" type="ORF">MUB46_04620</name>
</gene>
<dbReference type="AlphaFoldDB" id="A0AAW5QWV2"/>
<proteinExistence type="predicted"/>
<name>A0AAW5QWV2_9HYPH</name>
<dbReference type="GO" id="GO:0050660">
    <property type="term" value="F:flavin adenine dinucleotide binding"/>
    <property type="evidence" value="ECO:0007669"/>
    <property type="project" value="InterPro"/>
</dbReference>
<dbReference type="InterPro" id="IPR036188">
    <property type="entry name" value="FAD/NAD-bd_sf"/>
</dbReference>
<evidence type="ECO:0000259" key="5">
    <source>
        <dbReference type="Pfam" id="PF01266"/>
    </source>
</evidence>
<dbReference type="PANTHER" id="PTHR10961:SF46">
    <property type="entry name" value="PEROXISOMAL SARCOSINE OXIDASE"/>
    <property type="match status" value="1"/>
</dbReference>
<dbReference type="InterPro" id="IPR006076">
    <property type="entry name" value="FAD-dep_OxRdtase"/>
</dbReference>
<keyword evidence="2" id="KW-0285">Flavoprotein</keyword>
<dbReference type="EMBL" id="JALIDZ010000002">
    <property type="protein sequence ID" value="MCT8971138.1"/>
    <property type="molecule type" value="Genomic_DNA"/>
</dbReference>
<dbReference type="GO" id="GO:0008115">
    <property type="term" value="F:sarcosine oxidase activity"/>
    <property type="evidence" value="ECO:0007669"/>
    <property type="project" value="TreeGrafter"/>
</dbReference>
<feature type="domain" description="FAD dependent oxidoreductase" evidence="5">
    <location>
        <begin position="7"/>
        <end position="349"/>
    </location>
</feature>
<organism evidence="6 7">
    <name type="scientific">Microbaculum marinisediminis</name>
    <dbReference type="NCBI Taxonomy" id="2931392"/>
    <lineage>
        <taxon>Bacteria</taxon>
        <taxon>Pseudomonadati</taxon>
        <taxon>Pseudomonadota</taxon>
        <taxon>Alphaproteobacteria</taxon>
        <taxon>Hyphomicrobiales</taxon>
        <taxon>Tepidamorphaceae</taxon>
        <taxon>Microbaculum</taxon>
    </lineage>
</organism>